<protein>
    <submittedName>
        <fullName evidence="1">Uncharacterized protein</fullName>
    </submittedName>
</protein>
<organism evidence="1">
    <name type="scientific">marine sediment metagenome</name>
    <dbReference type="NCBI Taxonomy" id="412755"/>
    <lineage>
        <taxon>unclassified sequences</taxon>
        <taxon>metagenomes</taxon>
        <taxon>ecological metagenomes</taxon>
    </lineage>
</organism>
<dbReference type="AlphaFoldDB" id="A0A0F9HGP2"/>
<reference evidence="1" key="1">
    <citation type="journal article" date="2015" name="Nature">
        <title>Complex archaea that bridge the gap between prokaryotes and eukaryotes.</title>
        <authorList>
            <person name="Spang A."/>
            <person name="Saw J.H."/>
            <person name="Jorgensen S.L."/>
            <person name="Zaremba-Niedzwiedzka K."/>
            <person name="Martijn J."/>
            <person name="Lind A.E."/>
            <person name="van Eijk R."/>
            <person name="Schleper C."/>
            <person name="Guy L."/>
            <person name="Ettema T.J."/>
        </authorList>
    </citation>
    <scope>NUCLEOTIDE SEQUENCE</scope>
</reference>
<comment type="caution">
    <text evidence="1">The sequence shown here is derived from an EMBL/GenBank/DDBJ whole genome shotgun (WGS) entry which is preliminary data.</text>
</comment>
<evidence type="ECO:0000313" key="1">
    <source>
        <dbReference type="EMBL" id="KKL80815.1"/>
    </source>
</evidence>
<feature type="non-terminal residue" evidence="1">
    <location>
        <position position="100"/>
    </location>
</feature>
<accession>A0A0F9HGP2</accession>
<dbReference type="Pfam" id="PF03321">
    <property type="entry name" value="GH3"/>
    <property type="match status" value="1"/>
</dbReference>
<dbReference type="GO" id="GO:0005737">
    <property type="term" value="C:cytoplasm"/>
    <property type="evidence" value="ECO:0007669"/>
    <property type="project" value="TreeGrafter"/>
</dbReference>
<dbReference type="GO" id="GO:0016881">
    <property type="term" value="F:acid-amino acid ligase activity"/>
    <property type="evidence" value="ECO:0007669"/>
    <property type="project" value="TreeGrafter"/>
</dbReference>
<gene>
    <name evidence="1" type="ORF">LCGC14_2000970</name>
</gene>
<dbReference type="PANTHER" id="PTHR31901">
    <property type="entry name" value="GH3 DOMAIN-CONTAINING PROTEIN"/>
    <property type="match status" value="1"/>
</dbReference>
<sequence length="100" mass="12041">MPIPIVNSIASWLLKKRYHQIELFLKYPSEVQEEVLQQLLDTARDTEIGKQYEFESISNYTTFRERVPIVSYEEMQPLIERTRRGEQNLFWPTSITWFAK</sequence>
<proteinExistence type="predicted"/>
<name>A0A0F9HGP2_9ZZZZ</name>
<dbReference type="InterPro" id="IPR004993">
    <property type="entry name" value="GH3"/>
</dbReference>
<dbReference type="EMBL" id="LAZR01022743">
    <property type="protein sequence ID" value="KKL80815.1"/>
    <property type="molecule type" value="Genomic_DNA"/>
</dbReference>
<dbReference type="PANTHER" id="PTHR31901:SF9">
    <property type="entry name" value="GH3 DOMAIN-CONTAINING PROTEIN"/>
    <property type="match status" value="1"/>
</dbReference>